<dbReference type="Gene3D" id="1.10.390.10">
    <property type="entry name" value="Neutral Protease Domain 2"/>
    <property type="match status" value="1"/>
</dbReference>
<dbReference type="CDD" id="cd09599">
    <property type="entry name" value="M1_LTA4H"/>
    <property type="match status" value="1"/>
</dbReference>
<keyword evidence="6 13" id="KW-0378">Hydrolase</keyword>
<dbReference type="FunFam" id="3.30.2010.30:FF:000001">
    <property type="entry name" value="Leukotriene A(4) hydrolase"/>
    <property type="match status" value="1"/>
</dbReference>
<proteinExistence type="inferred from homology"/>
<accession>A0A9P5NE98</accession>
<dbReference type="InterPro" id="IPR038502">
    <property type="entry name" value="M1_LTA-4_hydro/amino_C_sf"/>
</dbReference>
<evidence type="ECO:0000256" key="11">
    <source>
        <dbReference type="PIRSR" id="PIRSR634015-3"/>
    </source>
</evidence>
<evidence type="ECO:0000256" key="2">
    <source>
        <dbReference type="ARBA" id="ARBA00010136"/>
    </source>
</evidence>
<dbReference type="PANTHER" id="PTHR45726">
    <property type="entry name" value="LEUKOTRIENE A-4 HYDROLASE"/>
    <property type="match status" value="1"/>
</dbReference>
<feature type="binding site" evidence="10">
    <location>
        <begin position="595"/>
        <end position="597"/>
    </location>
    <ligand>
        <name>a peptide</name>
        <dbReference type="ChEBI" id="CHEBI:60466"/>
    </ligand>
</feature>
<dbReference type="PANTHER" id="PTHR45726:SF3">
    <property type="entry name" value="LEUKOTRIENE A-4 HYDROLASE"/>
    <property type="match status" value="1"/>
</dbReference>
<feature type="domain" description="Peptidase M1 leukotriene A4 hydrolase/aminopeptidase C-terminal" evidence="12">
    <location>
        <begin position="482"/>
        <end position="637"/>
    </location>
</feature>
<dbReference type="InterPro" id="IPR034015">
    <property type="entry name" value="M1_LTA4H"/>
</dbReference>
<gene>
    <name evidence="13" type="ORF">CPB84DRAFT_1734065</name>
</gene>
<dbReference type="InterPro" id="IPR042097">
    <property type="entry name" value="Aminopeptidase_N-like_N_sf"/>
</dbReference>
<keyword evidence="5 11" id="KW-0479">Metal-binding</keyword>
<keyword evidence="3" id="KW-0963">Cytoplasm</keyword>
<keyword evidence="14" id="KW-1185">Reference proteome</keyword>
<keyword evidence="7 11" id="KW-0862">Zinc</keyword>
<feature type="binding site" evidence="10">
    <location>
        <begin position="278"/>
        <end position="283"/>
    </location>
    <ligand>
        <name>a peptide</name>
        <dbReference type="ChEBI" id="CHEBI:60466"/>
    </ligand>
</feature>
<evidence type="ECO:0000259" key="12">
    <source>
        <dbReference type="SMART" id="SM01263"/>
    </source>
</evidence>
<protein>
    <submittedName>
        <fullName evidence="13">Leukotriene-A4 hydrolase</fullName>
    </submittedName>
</protein>
<dbReference type="AlphaFoldDB" id="A0A9P5NE98"/>
<dbReference type="Pfam" id="PF09127">
    <property type="entry name" value="Leuk-A4-hydro_C"/>
    <property type="match status" value="1"/>
</dbReference>
<feature type="binding site" evidence="11">
    <location>
        <position position="311"/>
    </location>
    <ligand>
        <name>Zn(2+)</name>
        <dbReference type="ChEBI" id="CHEBI:29105"/>
        <note>catalytic</note>
    </ligand>
</feature>
<reference evidence="13" key="1">
    <citation type="submission" date="2020-11" db="EMBL/GenBank/DDBJ databases">
        <authorList>
            <consortium name="DOE Joint Genome Institute"/>
            <person name="Ahrendt S."/>
            <person name="Riley R."/>
            <person name="Andreopoulos W."/>
            <person name="LaButti K."/>
            <person name="Pangilinan J."/>
            <person name="Ruiz-duenas F.J."/>
            <person name="Barrasa J.M."/>
            <person name="Sanchez-Garcia M."/>
            <person name="Camarero S."/>
            <person name="Miyauchi S."/>
            <person name="Serrano A."/>
            <person name="Linde D."/>
            <person name="Babiker R."/>
            <person name="Drula E."/>
            <person name="Ayuso-Fernandez I."/>
            <person name="Pacheco R."/>
            <person name="Padilla G."/>
            <person name="Ferreira P."/>
            <person name="Barriuso J."/>
            <person name="Kellner H."/>
            <person name="Castanera R."/>
            <person name="Alfaro M."/>
            <person name="Ramirez L."/>
            <person name="Pisabarro A.G."/>
            <person name="Kuo A."/>
            <person name="Tritt A."/>
            <person name="Lipzen A."/>
            <person name="He G."/>
            <person name="Yan M."/>
            <person name="Ng V."/>
            <person name="Cullen D."/>
            <person name="Martin F."/>
            <person name="Rosso M.-N."/>
            <person name="Henrissat B."/>
            <person name="Hibbett D."/>
            <person name="Martinez A.T."/>
            <person name="Grigoriev I.V."/>
        </authorList>
    </citation>
    <scope>NUCLEOTIDE SEQUENCE</scope>
    <source>
        <strain evidence="13">AH 44721</strain>
    </source>
</reference>
<evidence type="ECO:0000256" key="1">
    <source>
        <dbReference type="ARBA" id="ARBA00004496"/>
    </source>
</evidence>
<feature type="binding site" evidence="11">
    <location>
        <position position="330"/>
    </location>
    <ligand>
        <name>Zn(2+)</name>
        <dbReference type="ChEBI" id="CHEBI:29105"/>
        <note>catalytic</note>
    </ligand>
</feature>
<feature type="binding site" evidence="11">
    <location>
        <position position="307"/>
    </location>
    <ligand>
        <name>Zn(2+)</name>
        <dbReference type="ChEBI" id="CHEBI:29105"/>
        <note>catalytic</note>
    </ligand>
</feature>
<dbReference type="Proteomes" id="UP000724874">
    <property type="component" value="Unassembled WGS sequence"/>
</dbReference>
<dbReference type="Gene3D" id="3.30.2010.30">
    <property type="match status" value="1"/>
</dbReference>
<dbReference type="SMART" id="SM01263">
    <property type="entry name" value="Leuk-A4-hydro_C"/>
    <property type="match status" value="1"/>
</dbReference>
<comment type="caution">
    <text evidence="13">The sequence shown here is derived from an EMBL/GenBank/DDBJ whole genome shotgun (WGS) entry which is preliminary data.</text>
</comment>
<dbReference type="GO" id="GO:0006508">
    <property type="term" value="P:proteolysis"/>
    <property type="evidence" value="ECO:0007669"/>
    <property type="project" value="UniProtKB-KW"/>
</dbReference>
<dbReference type="GO" id="GO:0004177">
    <property type="term" value="F:aminopeptidase activity"/>
    <property type="evidence" value="ECO:0007669"/>
    <property type="project" value="TreeGrafter"/>
</dbReference>
<evidence type="ECO:0000256" key="7">
    <source>
        <dbReference type="ARBA" id="ARBA00022833"/>
    </source>
</evidence>
<comment type="cofactor">
    <cofactor evidence="11">
        <name>Zn(2+)</name>
        <dbReference type="ChEBI" id="CHEBI:29105"/>
    </cofactor>
    <text evidence="11">Binds 1 zinc ion per subunit.</text>
</comment>
<dbReference type="EMBL" id="JADNYJ010000103">
    <property type="protein sequence ID" value="KAF8885226.1"/>
    <property type="molecule type" value="Genomic_DNA"/>
</dbReference>
<dbReference type="InterPro" id="IPR045357">
    <property type="entry name" value="Aminopeptidase_N-like_N"/>
</dbReference>
<evidence type="ECO:0000256" key="5">
    <source>
        <dbReference type="ARBA" id="ARBA00022723"/>
    </source>
</evidence>
<dbReference type="SUPFAM" id="SSF63737">
    <property type="entry name" value="Leukotriene A4 hydrolase N-terminal domain"/>
    <property type="match status" value="1"/>
</dbReference>
<evidence type="ECO:0000256" key="4">
    <source>
        <dbReference type="ARBA" id="ARBA00022670"/>
    </source>
</evidence>
<dbReference type="InterPro" id="IPR016024">
    <property type="entry name" value="ARM-type_fold"/>
</dbReference>
<dbReference type="InterPro" id="IPR001930">
    <property type="entry name" value="Peptidase_M1"/>
</dbReference>
<dbReference type="InterPro" id="IPR049980">
    <property type="entry name" value="LTA4H_cat"/>
</dbReference>
<feature type="active site" description="Proton acceptor" evidence="9">
    <location>
        <position position="308"/>
    </location>
</feature>
<dbReference type="InterPro" id="IPR027268">
    <property type="entry name" value="Peptidase_M4/M1_CTD_sf"/>
</dbReference>
<dbReference type="GO" id="GO:0008270">
    <property type="term" value="F:zinc ion binding"/>
    <property type="evidence" value="ECO:0007669"/>
    <property type="project" value="InterPro"/>
</dbReference>
<dbReference type="SUPFAM" id="SSF48371">
    <property type="entry name" value="ARM repeat"/>
    <property type="match status" value="1"/>
</dbReference>
<evidence type="ECO:0000256" key="6">
    <source>
        <dbReference type="ARBA" id="ARBA00022801"/>
    </source>
</evidence>
<dbReference type="GO" id="GO:0004301">
    <property type="term" value="F:epoxide hydrolase activity"/>
    <property type="evidence" value="ECO:0007669"/>
    <property type="project" value="TreeGrafter"/>
</dbReference>
<feature type="binding site" evidence="10">
    <location>
        <begin position="135"/>
        <end position="137"/>
    </location>
    <ligand>
        <name>a peptide</name>
        <dbReference type="ChEBI" id="CHEBI:60466"/>
    </ligand>
</feature>
<comment type="subcellular location">
    <subcellularLocation>
        <location evidence="1">Cytoplasm</location>
    </subcellularLocation>
</comment>
<sequence length="643" mass="72346">MADIAVDTATQANYTEIATDNVAFDWVIDFDAKILSGSATHKMIVKNDGVQKAIFDTGDLDISKITVDGQIVQYDVKPKHPVMGAALHVTLPSGLKLGRSVTVKIDYKTTEECTALQWLDKNQTQGKTFPYLFSQCQPIYARALAPLQDTPSNKIKYSAKVSSVLPVLLSARLVSPSPDVPHDGKIIGKDVVTYTFTQPVPIPSYLIAIAVGNVRYRPFPKPEGKQWTSGIWAEPETIDAAYWEFSEDTTRFLAQEEEIVTPYKFGVYDLLVLPPSFPYGGMENACMTFLTPTLLTGDRTLVDVVVHELTHSWFGNGVTHANPSHFWLNEGWTTYIERVLQQVLHSPAERGFAYVIGSKALYDSLKEYESRPKYQRLVISFDEGEDPDDAYSSIPYEKGANFILYLERTLGGLDVFLPYVKDYVENFIGRSITTAQWKDHLYAYWQKNGGAEKIKALDSVDWDAWFYGEGVQLPVHLEYDLTLAEKAYKLAERWDAARQTEVSHLDFKESDLKDFNSNQIVVFLEKLQSYPPLPSELVLHLGHLYHLDSTNNAEIRLRFYGVAFADTVSPAAKTYALQASKWVIGDDGSGVIKGRMKFCRPVFRAVAKVDKDLAVTSWEKGKTGFHPIARKLIEKVQCLRQIV</sequence>
<dbReference type="GO" id="GO:0008237">
    <property type="term" value="F:metallopeptidase activity"/>
    <property type="evidence" value="ECO:0007669"/>
    <property type="project" value="UniProtKB-KW"/>
</dbReference>
<dbReference type="FunFam" id="1.10.390.10:FF:000003">
    <property type="entry name" value="Leukotriene A(4) hydrolase"/>
    <property type="match status" value="1"/>
</dbReference>
<dbReference type="FunFam" id="2.60.40.1730:FF:000004">
    <property type="entry name" value="Leukotriene A(4) hydrolase"/>
    <property type="match status" value="1"/>
</dbReference>
<dbReference type="Gene3D" id="1.25.40.320">
    <property type="entry name" value="Peptidase M1, leukotriene A4 hydrolase/aminopeptidase C-terminal domain"/>
    <property type="match status" value="1"/>
</dbReference>
<dbReference type="Pfam" id="PF01433">
    <property type="entry name" value="Peptidase_M1"/>
    <property type="match status" value="1"/>
</dbReference>
<keyword evidence="8" id="KW-0482">Metalloprotease</keyword>
<dbReference type="Gene3D" id="2.60.40.1730">
    <property type="entry name" value="tricorn interacting facor f3 domain"/>
    <property type="match status" value="1"/>
</dbReference>
<evidence type="ECO:0000256" key="10">
    <source>
        <dbReference type="PIRSR" id="PIRSR634015-2"/>
    </source>
</evidence>
<evidence type="ECO:0000256" key="3">
    <source>
        <dbReference type="ARBA" id="ARBA00022490"/>
    </source>
</evidence>
<evidence type="ECO:0000313" key="13">
    <source>
        <dbReference type="EMBL" id="KAF8885226.1"/>
    </source>
</evidence>
<name>A0A9P5NE98_GYMJU</name>
<dbReference type="Pfam" id="PF17900">
    <property type="entry name" value="Peptidase_M1_N"/>
    <property type="match status" value="1"/>
</dbReference>
<feature type="active site" description="Proton donor" evidence="9">
    <location>
        <position position="396"/>
    </location>
</feature>
<dbReference type="SUPFAM" id="SSF55486">
    <property type="entry name" value="Metalloproteases ('zincins'), catalytic domain"/>
    <property type="match status" value="1"/>
</dbReference>
<evidence type="ECO:0000256" key="8">
    <source>
        <dbReference type="ARBA" id="ARBA00023049"/>
    </source>
</evidence>
<keyword evidence="4" id="KW-0645">Protease</keyword>
<dbReference type="OrthoDB" id="79562at2759"/>
<evidence type="ECO:0000256" key="9">
    <source>
        <dbReference type="PIRSR" id="PIRSR634015-1"/>
    </source>
</evidence>
<dbReference type="InterPro" id="IPR015211">
    <property type="entry name" value="Peptidase_M1_C"/>
</dbReference>
<comment type="similarity">
    <text evidence="2">Belongs to the peptidase M1 family.</text>
</comment>
<dbReference type="PRINTS" id="PR00756">
    <property type="entry name" value="ALADIPTASE"/>
</dbReference>
<dbReference type="InterPro" id="IPR014782">
    <property type="entry name" value="Peptidase_M1_dom"/>
</dbReference>
<organism evidence="13 14">
    <name type="scientific">Gymnopilus junonius</name>
    <name type="common">Spectacular rustgill mushroom</name>
    <name type="synonym">Gymnopilus spectabilis subsp. junonius</name>
    <dbReference type="NCBI Taxonomy" id="109634"/>
    <lineage>
        <taxon>Eukaryota</taxon>
        <taxon>Fungi</taxon>
        <taxon>Dikarya</taxon>
        <taxon>Basidiomycota</taxon>
        <taxon>Agaricomycotina</taxon>
        <taxon>Agaricomycetes</taxon>
        <taxon>Agaricomycetidae</taxon>
        <taxon>Agaricales</taxon>
        <taxon>Agaricineae</taxon>
        <taxon>Hymenogastraceae</taxon>
        <taxon>Gymnopilus</taxon>
    </lineage>
</organism>
<evidence type="ECO:0000313" key="14">
    <source>
        <dbReference type="Proteomes" id="UP000724874"/>
    </source>
</evidence>
<dbReference type="GO" id="GO:0005829">
    <property type="term" value="C:cytosol"/>
    <property type="evidence" value="ECO:0007669"/>
    <property type="project" value="TreeGrafter"/>
</dbReference>